<dbReference type="InterPro" id="IPR018389">
    <property type="entry name" value="DctP_fam"/>
</dbReference>
<comment type="similarity">
    <text evidence="2">Belongs to the bacterial solute-binding protein 7 family.</text>
</comment>
<sequence>MDGKVPIKKNRRSLLLTFCSTAFVLLLFIGCKPEANQPEFLFRTAIIVKEDHTWYKAFDYFKQILEERSKGRIEVQLYPSEQLAKEIEAIRLIQAEVIDITTTGSTLTNWFEVATFCELPYLMKDSTDMNLYINGRVGKLMETEMIEKAGVRALCHFERGPRHLTSNRPIRHPDDLNGMILRVPNVPSFVTTWSALGAKPTPMAFSEVFTSLQQGTIQGQENPFAMINNGGFAEVQKYVNLTGHVISWVYAVIGEKQFQKLPPDLQELVIQAGREMQKYEHDLFLENEKKIQQVLKDKGMELIEVDTEAFAKKCEQAIYDSLSPEMQEIYHELKREQEAHAKSNR</sequence>
<dbReference type="NCBIfam" id="TIGR00787">
    <property type="entry name" value="dctP"/>
    <property type="match status" value="1"/>
</dbReference>
<evidence type="ECO:0000256" key="4">
    <source>
        <dbReference type="ARBA" id="ARBA00022729"/>
    </source>
</evidence>
<proteinExistence type="inferred from homology"/>
<dbReference type="RefSeq" id="WP_138656503.1">
    <property type="nucleotide sequence ID" value="NZ_VATY01000001.1"/>
</dbReference>
<dbReference type="GO" id="GO:0055085">
    <property type="term" value="P:transmembrane transport"/>
    <property type="evidence" value="ECO:0007669"/>
    <property type="project" value="InterPro"/>
</dbReference>
<dbReference type="PROSITE" id="PS51257">
    <property type="entry name" value="PROKAR_LIPOPROTEIN"/>
    <property type="match status" value="1"/>
</dbReference>
<dbReference type="Proteomes" id="UP000310314">
    <property type="component" value="Unassembled WGS sequence"/>
</dbReference>
<gene>
    <name evidence="5" type="ORF">FEE95_03830</name>
</gene>
<dbReference type="PANTHER" id="PTHR33376">
    <property type="match status" value="1"/>
</dbReference>
<dbReference type="OrthoDB" id="9776801at2"/>
<reference evidence="5 6" key="1">
    <citation type="submission" date="2019-05" db="EMBL/GenBank/DDBJ databases">
        <authorList>
            <person name="Zhang J.-Y."/>
            <person name="Feg X."/>
            <person name="Du Z.-J."/>
        </authorList>
    </citation>
    <scope>NUCLEOTIDE SEQUENCE [LARGE SCALE GENOMIC DNA]</scope>
    <source>
        <strain evidence="5 6">RZ26</strain>
    </source>
</reference>
<dbReference type="PANTHER" id="PTHR33376:SF4">
    <property type="entry name" value="SIALIC ACID-BINDING PERIPLASMIC PROTEIN SIAP"/>
    <property type="match status" value="1"/>
</dbReference>
<evidence type="ECO:0000256" key="1">
    <source>
        <dbReference type="ARBA" id="ARBA00004196"/>
    </source>
</evidence>
<dbReference type="NCBIfam" id="NF037995">
    <property type="entry name" value="TRAP_S1"/>
    <property type="match status" value="1"/>
</dbReference>
<dbReference type="Gene3D" id="3.40.190.170">
    <property type="entry name" value="Bacterial extracellular solute-binding protein, family 7"/>
    <property type="match status" value="1"/>
</dbReference>
<dbReference type="GO" id="GO:0030288">
    <property type="term" value="C:outer membrane-bounded periplasmic space"/>
    <property type="evidence" value="ECO:0007669"/>
    <property type="project" value="InterPro"/>
</dbReference>
<dbReference type="InterPro" id="IPR004682">
    <property type="entry name" value="TRAP_DctP"/>
</dbReference>
<dbReference type="InterPro" id="IPR038404">
    <property type="entry name" value="TRAP_DctP_sf"/>
</dbReference>
<evidence type="ECO:0000256" key="3">
    <source>
        <dbReference type="ARBA" id="ARBA00022448"/>
    </source>
</evidence>
<name>A0A5S3PU93_9FLAO</name>
<keyword evidence="6" id="KW-1185">Reference proteome</keyword>
<dbReference type="Pfam" id="PF03480">
    <property type="entry name" value="DctP"/>
    <property type="match status" value="1"/>
</dbReference>
<dbReference type="AlphaFoldDB" id="A0A5S3PU93"/>
<keyword evidence="4" id="KW-0732">Signal</keyword>
<accession>A0A5S3PU93</accession>
<evidence type="ECO:0000256" key="2">
    <source>
        <dbReference type="ARBA" id="ARBA00009023"/>
    </source>
</evidence>
<dbReference type="EMBL" id="VATY01000001">
    <property type="protein sequence ID" value="TMM58571.1"/>
    <property type="molecule type" value="Genomic_DNA"/>
</dbReference>
<comment type="caution">
    <text evidence="5">The sequence shown here is derived from an EMBL/GenBank/DDBJ whole genome shotgun (WGS) entry which is preliminary data.</text>
</comment>
<organism evidence="5 6">
    <name type="scientific">Maribacter algarum</name>
    <name type="common">ex Zhang et al. 2020</name>
    <dbReference type="NCBI Taxonomy" id="2578118"/>
    <lineage>
        <taxon>Bacteria</taxon>
        <taxon>Pseudomonadati</taxon>
        <taxon>Bacteroidota</taxon>
        <taxon>Flavobacteriia</taxon>
        <taxon>Flavobacteriales</taxon>
        <taxon>Flavobacteriaceae</taxon>
        <taxon>Maribacter</taxon>
    </lineage>
</organism>
<evidence type="ECO:0000313" key="6">
    <source>
        <dbReference type="Proteomes" id="UP000310314"/>
    </source>
</evidence>
<evidence type="ECO:0000313" key="5">
    <source>
        <dbReference type="EMBL" id="TMM58571.1"/>
    </source>
</evidence>
<protein>
    <submittedName>
        <fullName evidence="5">TRAP transporter substrate-binding protein</fullName>
    </submittedName>
</protein>
<dbReference type="CDD" id="cd13603">
    <property type="entry name" value="PBP2_TRAP_Siap_TeaA_like"/>
    <property type="match status" value="1"/>
</dbReference>
<dbReference type="PIRSF" id="PIRSF006470">
    <property type="entry name" value="DctB"/>
    <property type="match status" value="1"/>
</dbReference>
<comment type="subcellular location">
    <subcellularLocation>
        <location evidence="1">Cell envelope</location>
    </subcellularLocation>
</comment>
<keyword evidence="3" id="KW-0813">Transport</keyword>